<proteinExistence type="predicted"/>
<keyword evidence="3" id="KW-1185">Reference proteome</keyword>
<feature type="domain" description="YqcC-like" evidence="1">
    <location>
        <begin position="36"/>
        <end position="131"/>
    </location>
</feature>
<dbReference type="Proteomes" id="UP001156669">
    <property type="component" value="Unassembled WGS sequence"/>
</dbReference>
<comment type="caution">
    <text evidence="2">The sequence shown here is derived from an EMBL/GenBank/DDBJ whole genome shotgun (WGS) entry which is preliminary data.</text>
</comment>
<dbReference type="EMBL" id="BSOE01000014">
    <property type="protein sequence ID" value="GLR03455.1"/>
    <property type="molecule type" value="Genomic_DNA"/>
</dbReference>
<evidence type="ECO:0000259" key="1">
    <source>
        <dbReference type="Pfam" id="PF04287"/>
    </source>
</evidence>
<dbReference type="PANTHER" id="PTHR39586:SF1">
    <property type="entry name" value="CYTOPLASMIC PROTEIN"/>
    <property type="match status" value="1"/>
</dbReference>
<accession>A0ABQ5Y036</accession>
<protein>
    <recommendedName>
        <fullName evidence="1">YqcC-like domain-containing protein</fullName>
    </recommendedName>
</protein>
<sequence>MFSIKYDILMFFSQEMVSFSANSRFETELMATNIQLVDLLQQLEAQLQHHELWQQTMPTAEALQSTEPFAIDTLHPHEWLQWIFIARMRALVESNQPLPRGFSIEPYFAEAWKQEPHYAELLVTIRTIDELCK</sequence>
<name>A0ABQ5Y036_9VIBR</name>
<reference evidence="3" key="1">
    <citation type="journal article" date="2019" name="Int. J. Syst. Evol. Microbiol.">
        <title>The Global Catalogue of Microorganisms (GCM) 10K type strain sequencing project: providing services to taxonomists for standard genome sequencing and annotation.</title>
        <authorList>
            <consortium name="The Broad Institute Genomics Platform"/>
            <consortium name="The Broad Institute Genome Sequencing Center for Infectious Disease"/>
            <person name="Wu L."/>
            <person name="Ma J."/>
        </authorList>
    </citation>
    <scope>NUCLEOTIDE SEQUENCE [LARGE SCALE GENOMIC DNA]</scope>
    <source>
        <strain evidence="3">NBRC 110633</strain>
    </source>
</reference>
<dbReference type="Gene3D" id="1.20.1440.40">
    <property type="entry name" value="YqcC-like"/>
    <property type="match status" value="1"/>
</dbReference>
<dbReference type="Pfam" id="PF04287">
    <property type="entry name" value="DUF446"/>
    <property type="match status" value="1"/>
</dbReference>
<dbReference type="PANTHER" id="PTHR39586">
    <property type="entry name" value="CYTOPLASMIC PROTEIN-RELATED"/>
    <property type="match status" value="1"/>
</dbReference>
<dbReference type="InterPro" id="IPR023376">
    <property type="entry name" value="YqcC-like_dom"/>
</dbReference>
<evidence type="ECO:0000313" key="2">
    <source>
        <dbReference type="EMBL" id="GLR03455.1"/>
    </source>
</evidence>
<dbReference type="InterPro" id="IPR036814">
    <property type="entry name" value="YqcC-like_sf"/>
</dbReference>
<gene>
    <name evidence="2" type="ORF">GCM10007906_10420</name>
</gene>
<organism evidence="2 3">
    <name type="scientific">Vibrio hyugaensis</name>
    <dbReference type="NCBI Taxonomy" id="1534743"/>
    <lineage>
        <taxon>Bacteria</taxon>
        <taxon>Pseudomonadati</taxon>
        <taxon>Pseudomonadota</taxon>
        <taxon>Gammaproteobacteria</taxon>
        <taxon>Vibrionales</taxon>
        <taxon>Vibrionaceae</taxon>
        <taxon>Vibrio</taxon>
    </lineage>
</organism>
<evidence type="ECO:0000313" key="3">
    <source>
        <dbReference type="Proteomes" id="UP001156669"/>
    </source>
</evidence>
<dbReference type="InterPro" id="IPR007384">
    <property type="entry name" value="UCP006257"/>
</dbReference>
<dbReference type="SUPFAM" id="SSF158452">
    <property type="entry name" value="YqcC-like"/>
    <property type="match status" value="1"/>
</dbReference>